<evidence type="ECO:0000313" key="3">
    <source>
        <dbReference type="Proteomes" id="UP001237011"/>
    </source>
</evidence>
<dbReference type="RefSeq" id="WP_305937634.1">
    <property type="nucleotide sequence ID" value="NZ_CP132191.1"/>
</dbReference>
<feature type="coiled-coil region" evidence="1">
    <location>
        <begin position="800"/>
        <end position="844"/>
    </location>
</feature>
<protein>
    <recommendedName>
        <fullName evidence="4">Lipoprotein</fullName>
    </recommendedName>
</protein>
<keyword evidence="3" id="KW-1185">Reference proteome</keyword>
<feature type="coiled-coil region" evidence="1">
    <location>
        <begin position="28"/>
        <end position="258"/>
    </location>
</feature>
<evidence type="ECO:0000313" key="2">
    <source>
        <dbReference type="EMBL" id="WLP85197.1"/>
    </source>
</evidence>
<evidence type="ECO:0000256" key="1">
    <source>
        <dbReference type="SAM" id="Coils"/>
    </source>
</evidence>
<reference evidence="2" key="1">
    <citation type="submission" date="2023-08" db="EMBL/GenBank/DDBJ databases">
        <title>Complete genome sequence of Mycoplasma seminis 2200.</title>
        <authorList>
            <person name="Spergser J."/>
        </authorList>
    </citation>
    <scope>NUCLEOTIDE SEQUENCE [LARGE SCALE GENOMIC DNA]</scope>
    <source>
        <strain evidence="2">2200</strain>
    </source>
</reference>
<gene>
    <name evidence="2" type="ORF">Q8852_02645</name>
</gene>
<dbReference type="PANTHER" id="PTHR23159">
    <property type="entry name" value="CENTROSOMAL PROTEIN 2"/>
    <property type="match status" value="1"/>
</dbReference>
<proteinExistence type="predicted"/>
<keyword evidence="1" id="KW-0175">Coiled coil</keyword>
<sequence>MNKKFKVLLTMVSSVTLTILPFSVVSCKKNIDKEKEDLKKQLIEKTDQLLEALTREFDMMKANKKDMDAKSTEIENLNTQINDIKAERDRKEQEIFKLKEAKQFAEQEKREIEDKLSHFAEMESILRLKIIDLEQKSQKDKEHYESSIASLKTQLKNAETQKANSQQAIEQIKKAKTDLENRVKELEEKYQNSAEVIENAKLKKEVLKLQNLLKEQKELIKSQMNKYENNISNLSEKNKQNEALLDFQKQNLKSLKSKYLKRAPSVIEAIRLVQSLNHYILDSISTKYKDRYESNKKLINNQMNLLKTNLKDINNIELSYDNSNMLYNNLIEAMNFSNLIQELIIPDDESVTDIEIPFKKAEFIDVLFDWRIADLTKLQEALKAQETNETYKTTTIKLYKAMDDKSLKELAAKMQITNYESKSHDELAKLVFEKNKQMQAETVAEIKETYELAKTQDKNLTSQIMHYIHLEQKVWFQNIQDPSTTDKFHPSYGVDFQVSLFPLLNQIIDKEVLKEFDDIIHKIQDDYSTFYKKNVTYLNSIKYEKFYNYYIDAQRYDLIPDIYTRKGITAYLKLLKTELSNFEIDVEKEKAELTERINSLKTKTNILFNSKIRNKRSELIEDGKEETPLGKTYQELYVYFNKAKNRAGQSLGQYATVADLFDKVLEYEKLNDELNSAVFLLEYFKGLGISPSDEKMSKYLNLEALSAKFIKNAKQAQTQVDELQASVNKIDELRDIFDSIKIEKPTVENAKEQNDSNITTLEKFITEIKSQKNFIPGLESDGKFYFGYYELPENEKYKYNEAIDNAVVKAEELLKQMQELKDNAEEIVKKYDSFKEEYNAIKNDIFGAPKAPNNYDPNCLYDVINEDLESAQGYVRSFNKKAKEAQKSAFIIPLNEVVVLLRQGDIINSQFYNEHSVSDTHPDKYAYQVTTDALKQLREKNPLFRDITNASSKSISALDEKDTTFNANEVYTELLKIEKNYYEVNVEYMDAKLKNANNLAEIKTKLEKARDKYYEFLRNPKIQFDNELNPKVTSYKFASEDTGASSPSLLNPANLILDFAQAHSSKTLMQLISDEKVK</sequence>
<dbReference type="EMBL" id="CP132191">
    <property type="protein sequence ID" value="WLP85197.1"/>
    <property type="molecule type" value="Genomic_DNA"/>
</dbReference>
<evidence type="ECO:0008006" key="4">
    <source>
        <dbReference type="Google" id="ProtNLM"/>
    </source>
</evidence>
<organism evidence="2 3">
    <name type="scientific">Mycoplasma seminis</name>
    <dbReference type="NCBI Taxonomy" id="512749"/>
    <lineage>
        <taxon>Bacteria</taxon>
        <taxon>Bacillati</taxon>
        <taxon>Mycoplasmatota</taxon>
        <taxon>Mollicutes</taxon>
        <taxon>Mycoplasmataceae</taxon>
        <taxon>Mycoplasma</taxon>
    </lineage>
</organism>
<dbReference type="PANTHER" id="PTHR23159:SF31">
    <property type="entry name" value="CENTROSOME-ASSOCIATED PROTEIN CEP250 ISOFORM X1"/>
    <property type="match status" value="1"/>
</dbReference>
<feature type="coiled-coil region" evidence="1">
    <location>
        <begin position="706"/>
        <end position="733"/>
    </location>
</feature>
<dbReference type="PROSITE" id="PS51257">
    <property type="entry name" value="PROKAR_LIPOPROTEIN"/>
    <property type="match status" value="1"/>
</dbReference>
<accession>A0ABY9H9J4</accession>
<name>A0ABY9H9J4_9MOLU</name>
<dbReference type="Proteomes" id="UP001237011">
    <property type="component" value="Chromosome"/>
</dbReference>
<feature type="coiled-coil region" evidence="1">
    <location>
        <begin position="572"/>
        <end position="603"/>
    </location>
</feature>